<comment type="caution">
    <text evidence="1">The sequence shown here is derived from an EMBL/GenBank/DDBJ whole genome shotgun (WGS) entry which is preliminary data.</text>
</comment>
<gene>
    <name evidence="1" type="ORF">PXEA_LOCUS33951</name>
</gene>
<name>A0A3S5CV19_9PLAT</name>
<reference evidence="1" key="1">
    <citation type="submission" date="2018-11" db="EMBL/GenBank/DDBJ databases">
        <authorList>
            <consortium name="Pathogen Informatics"/>
        </authorList>
    </citation>
    <scope>NUCLEOTIDE SEQUENCE</scope>
</reference>
<dbReference type="Proteomes" id="UP000784294">
    <property type="component" value="Unassembled WGS sequence"/>
</dbReference>
<keyword evidence="2" id="KW-1185">Reference proteome</keyword>
<dbReference type="AlphaFoldDB" id="A0A3S5CV19"/>
<dbReference type="OrthoDB" id="413467at2759"/>
<protein>
    <submittedName>
        <fullName evidence="1">Uncharacterized protein</fullName>
    </submittedName>
</protein>
<sequence>MEKSRNYQLLQHAALAALNATVLEEMPPFPERESGILAKLKSKKPQPELAPGSIIARTHRRSIAGANSPANQASCE</sequence>
<dbReference type="EMBL" id="CAAALY010265178">
    <property type="protein sequence ID" value="VEL40511.1"/>
    <property type="molecule type" value="Genomic_DNA"/>
</dbReference>
<accession>A0A3S5CV19</accession>
<organism evidence="1 2">
    <name type="scientific">Protopolystoma xenopodis</name>
    <dbReference type="NCBI Taxonomy" id="117903"/>
    <lineage>
        <taxon>Eukaryota</taxon>
        <taxon>Metazoa</taxon>
        <taxon>Spiralia</taxon>
        <taxon>Lophotrochozoa</taxon>
        <taxon>Platyhelminthes</taxon>
        <taxon>Monogenea</taxon>
        <taxon>Polyopisthocotylea</taxon>
        <taxon>Polystomatidea</taxon>
        <taxon>Polystomatidae</taxon>
        <taxon>Protopolystoma</taxon>
    </lineage>
</organism>
<evidence type="ECO:0000313" key="1">
    <source>
        <dbReference type="EMBL" id="VEL40511.1"/>
    </source>
</evidence>
<evidence type="ECO:0000313" key="2">
    <source>
        <dbReference type="Proteomes" id="UP000784294"/>
    </source>
</evidence>
<proteinExistence type="predicted"/>